<keyword evidence="3 6" id="KW-0812">Transmembrane</keyword>
<evidence type="ECO:0000256" key="2">
    <source>
        <dbReference type="ARBA" id="ARBA00022475"/>
    </source>
</evidence>
<comment type="caution">
    <text evidence="7">The sequence shown here is derived from an EMBL/GenBank/DDBJ whole genome shotgun (WGS) entry which is preliminary data.</text>
</comment>
<dbReference type="PANTHER" id="PTHR33931">
    <property type="entry name" value="HOLIN-LIKE PROTEIN CIDA-RELATED"/>
    <property type="match status" value="1"/>
</dbReference>
<feature type="transmembrane region" description="Helical" evidence="6">
    <location>
        <begin position="7"/>
        <end position="24"/>
    </location>
</feature>
<feature type="transmembrane region" description="Helical" evidence="6">
    <location>
        <begin position="87"/>
        <end position="107"/>
    </location>
</feature>
<keyword evidence="4 6" id="KW-1133">Transmembrane helix</keyword>
<keyword evidence="5 6" id="KW-0472">Membrane</keyword>
<evidence type="ECO:0000256" key="6">
    <source>
        <dbReference type="SAM" id="Phobius"/>
    </source>
</evidence>
<feature type="transmembrane region" description="Helical" evidence="6">
    <location>
        <begin position="30"/>
        <end position="47"/>
    </location>
</feature>
<dbReference type="InterPro" id="IPR005538">
    <property type="entry name" value="LrgA/CidA"/>
</dbReference>
<sequence length="126" mass="14188">MHTLYQFGVYIGVLFAGLVLREIIPATIPAPVYGMILLFLLLSFKIVKADSIKPVTTRLLDIMPFLFVPTGVAMINEMDNVKGKVLLILLMLFITTFIVLFVTGHVVQIVQRALEKREVLEEVLDE</sequence>
<gene>
    <name evidence="7" type="ORF">J2Z71_000063</name>
</gene>
<feature type="transmembrane region" description="Helical" evidence="6">
    <location>
        <begin position="59"/>
        <end position="75"/>
    </location>
</feature>
<evidence type="ECO:0000256" key="3">
    <source>
        <dbReference type="ARBA" id="ARBA00022692"/>
    </source>
</evidence>
<dbReference type="RefSeq" id="WP_210059853.1">
    <property type="nucleotide sequence ID" value="NZ_JAGGLJ010000001.1"/>
</dbReference>
<evidence type="ECO:0000256" key="4">
    <source>
        <dbReference type="ARBA" id="ARBA00022989"/>
    </source>
</evidence>
<evidence type="ECO:0000256" key="1">
    <source>
        <dbReference type="ARBA" id="ARBA00004651"/>
    </source>
</evidence>
<dbReference type="GO" id="GO:0016787">
    <property type="term" value="F:hydrolase activity"/>
    <property type="evidence" value="ECO:0007669"/>
    <property type="project" value="UniProtKB-KW"/>
</dbReference>
<keyword evidence="7" id="KW-0378">Hydrolase</keyword>
<protein>
    <submittedName>
        <fullName evidence="7">Effector of murein hydrolase LrgA (UPF0299 family)</fullName>
    </submittedName>
</protein>
<organism evidence="7 8">
    <name type="scientific">Peptoniphilus stercorisuis</name>
    <dbReference type="NCBI Taxonomy" id="1436965"/>
    <lineage>
        <taxon>Bacteria</taxon>
        <taxon>Bacillati</taxon>
        <taxon>Bacillota</taxon>
        <taxon>Tissierellia</taxon>
        <taxon>Tissierellales</taxon>
        <taxon>Peptoniphilaceae</taxon>
        <taxon>Peptoniphilus</taxon>
    </lineage>
</organism>
<evidence type="ECO:0000313" key="7">
    <source>
        <dbReference type="EMBL" id="MBP2024548.1"/>
    </source>
</evidence>
<proteinExistence type="predicted"/>
<evidence type="ECO:0000313" key="8">
    <source>
        <dbReference type="Proteomes" id="UP001519306"/>
    </source>
</evidence>
<evidence type="ECO:0000256" key="5">
    <source>
        <dbReference type="ARBA" id="ARBA00023136"/>
    </source>
</evidence>
<keyword evidence="2" id="KW-1003">Cell membrane</keyword>
<comment type="subcellular location">
    <subcellularLocation>
        <location evidence="1">Cell membrane</location>
        <topology evidence="1">Multi-pass membrane protein</topology>
    </subcellularLocation>
</comment>
<dbReference type="PANTHER" id="PTHR33931:SF2">
    <property type="entry name" value="HOLIN-LIKE PROTEIN CIDA"/>
    <property type="match status" value="1"/>
</dbReference>
<dbReference type="Pfam" id="PF03788">
    <property type="entry name" value="LrgA"/>
    <property type="match status" value="1"/>
</dbReference>
<keyword evidence="8" id="KW-1185">Reference proteome</keyword>
<reference evidence="7 8" key="1">
    <citation type="submission" date="2021-03" db="EMBL/GenBank/DDBJ databases">
        <title>Genomic Encyclopedia of Type Strains, Phase IV (KMG-IV): sequencing the most valuable type-strain genomes for metagenomic binning, comparative biology and taxonomic classification.</title>
        <authorList>
            <person name="Goeker M."/>
        </authorList>
    </citation>
    <scope>NUCLEOTIDE SEQUENCE [LARGE SCALE GENOMIC DNA]</scope>
    <source>
        <strain evidence="7 8">DSM 27563</strain>
    </source>
</reference>
<dbReference type="Proteomes" id="UP001519306">
    <property type="component" value="Unassembled WGS sequence"/>
</dbReference>
<name>A0ABS4K9X9_9FIRM</name>
<accession>A0ABS4K9X9</accession>
<dbReference type="EMBL" id="JAGGLJ010000001">
    <property type="protein sequence ID" value="MBP2024548.1"/>
    <property type="molecule type" value="Genomic_DNA"/>
</dbReference>